<name>A0ABU0E1I8_9FIRM</name>
<evidence type="ECO:0000313" key="4">
    <source>
        <dbReference type="EMBL" id="MDQ0360749.1"/>
    </source>
</evidence>
<evidence type="ECO:0000313" key="5">
    <source>
        <dbReference type="Proteomes" id="UP001230220"/>
    </source>
</evidence>
<dbReference type="PANTHER" id="PTHR10545:SF29">
    <property type="entry name" value="GH14572P-RELATED"/>
    <property type="match status" value="1"/>
</dbReference>
<gene>
    <name evidence="4" type="ORF">J2S15_001494</name>
</gene>
<keyword evidence="1" id="KW-0808">Transferase</keyword>
<dbReference type="Gene3D" id="3.40.630.30">
    <property type="match status" value="1"/>
</dbReference>
<dbReference type="EMBL" id="JAUSUR010000002">
    <property type="protein sequence ID" value="MDQ0360749.1"/>
    <property type="molecule type" value="Genomic_DNA"/>
</dbReference>
<evidence type="ECO:0000256" key="1">
    <source>
        <dbReference type="ARBA" id="ARBA00022679"/>
    </source>
</evidence>
<comment type="caution">
    <text evidence="4">The sequence shown here is derived from an EMBL/GenBank/DDBJ whole genome shotgun (WGS) entry which is preliminary data.</text>
</comment>
<dbReference type="SUPFAM" id="SSF55729">
    <property type="entry name" value="Acyl-CoA N-acyltransferases (Nat)"/>
    <property type="match status" value="1"/>
</dbReference>
<dbReference type="PANTHER" id="PTHR10545">
    <property type="entry name" value="DIAMINE N-ACETYLTRANSFERASE"/>
    <property type="match status" value="1"/>
</dbReference>
<dbReference type="InterPro" id="IPR016181">
    <property type="entry name" value="Acyl_CoA_acyltransferase"/>
</dbReference>
<evidence type="ECO:0000259" key="3">
    <source>
        <dbReference type="PROSITE" id="PS51186"/>
    </source>
</evidence>
<reference evidence="4 5" key="1">
    <citation type="submission" date="2023-07" db="EMBL/GenBank/DDBJ databases">
        <title>Genomic Encyclopedia of Type Strains, Phase IV (KMG-IV): sequencing the most valuable type-strain genomes for metagenomic binning, comparative biology and taxonomic classification.</title>
        <authorList>
            <person name="Goeker M."/>
        </authorList>
    </citation>
    <scope>NUCLEOTIDE SEQUENCE [LARGE SCALE GENOMIC DNA]</scope>
    <source>
        <strain evidence="4 5">DSM 16784</strain>
    </source>
</reference>
<dbReference type="Pfam" id="PF00583">
    <property type="entry name" value="Acetyltransf_1"/>
    <property type="match status" value="1"/>
</dbReference>
<dbReference type="InterPro" id="IPR051016">
    <property type="entry name" value="Diverse_Substrate_AcTransf"/>
</dbReference>
<sequence length="156" mass="18157">MKVRLATRKDTQTILDLIIELAVYEKLEHEVTATVEILEEWLFDKEKAKVLLGEVNGKVVGYCLYFYNFSTFLGKAGIYIEDLYVKKEYRGSGYGKQFFKEVAMIAVDEDCQRIDWSCLKWNKPSIEFYESLGAKAQEEWVGFRLTIEDIKRLAGK</sequence>
<proteinExistence type="predicted"/>
<keyword evidence="5" id="KW-1185">Reference proteome</keyword>
<evidence type="ECO:0000256" key="2">
    <source>
        <dbReference type="ARBA" id="ARBA00023315"/>
    </source>
</evidence>
<protein>
    <submittedName>
        <fullName evidence="4">GNAT superfamily N-acetyltransferase</fullName>
    </submittedName>
</protein>
<dbReference type="PROSITE" id="PS51186">
    <property type="entry name" value="GNAT"/>
    <property type="match status" value="1"/>
</dbReference>
<accession>A0ABU0E1I8</accession>
<dbReference type="CDD" id="cd04301">
    <property type="entry name" value="NAT_SF"/>
    <property type="match status" value="1"/>
</dbReference>
<keyword evidence="2" id="KW-0012">Acyltransferase</keyword>
<organism evidence="4 5">
    <name type="scientific">Breznakia pachnodae</name>
    <dbReference type="NCBI Taxonomy" id="265178"/>
    <lineage>
        <taxon>Bacteria</taxon>
        <taxon>Bacillati</taxon>
        <taxon>Bacillota</taxon>
        <taxon>Erysipelotrichia</taxon>
        <taxon>Erysipelotrichales</taxon>
        <taxon>Erysipelotrichaceae</taxon>
        <taxon>Breznakia</taxon>
    </lineage>
</organism>
<dbReference type="RefSeq" id="WP_307406882.1">
    <property type="nucleotide sequence ID" value="NZ_JAUSUR010000002.1"/>
</dbReference>
<feature type="domain" description="N-acetyltransferase" evidence="3">
    <location>
        <begin position="1"/>
        <end position="154"/>
    </location>
</feature>
<dbReference type="InterPro" id="IPR000182">
    <property type="entry name" value="GNAT_dom"/>
</dbReference>
<dbReference type="Proteomes" id="UP001230220">
    <property type="component" value="Unassembled WGS sequence"/>
</dbReference>